<evidence type="ECO:0000256" key="1">
    <source>
        <dbReference type="SAM" id="SignalP"/>
    </source>
</evidence>
<dbReference type="Proteomes" id="UP000184339">
    <property type="component" value="Unassembled WGS sequence"/>
</dbReference>
<dbReference type="RefSeq" id="WP_072784721.1">
    <property type="nucleotide sequence ID" value="NZ_FRCX01000005.1"/>
</dbReference>
<dbReference type="PROSITE" id="PS51257">
    <property type="entry name" value="PROKAR_LIPOPROTEIN"/>
    <property type="match status" value="1"/>
</dbReference>
<keyword evidence="1" id="KW-0732">Signal</keyword>
<protein>
    <recommendedName>
        <fullName evidence="4">Lipoprotein</fullName>
    </recommendedName>
</protein>
<gene>
    <name evidence="2" type="ORF">SAMN05192549_10538</name>
</gene>
<dbReference type="EMBL" id="FRCX01000005">
    <property type="protein sequence ID" value="SHN16002.1"/>
    <property type="molecule type" value="Genomic_DNA"/>
</dbReference>
<organism evidence="2 3">
    <name type="scientific">Duganella sacchari</name>
    <dbReference type="NCBI Taxonomy" id="551987"/>
    <lineage>
        <taxon>Bacteria</taxon>
        <taxon>Pseudomonadati</taxon>
        <taxon>Pseudomonadota</taxon>
        <taxon>Betaproteobacteria</taxon>
        <taxon>Burkholderiales</taxon>
        <taxon>Oxalobacteraceae</taxon>
        <taxon>Telluria group</taxon>
        <taxon>Duganella</taxon>
    </lineage>
</organism>
<feature type="chain" id="PRO_5012138938" description="Lipoprotein" evidence="1">
    <location>
        <begin position="17"/>
        <end position="239"/>
    </location>
</feature>
<evidence type="ECO:0000313" key="3">
    <source>
        <dbReference type="Proteomes" id="UP000184339"/>
    </source>
</evidence>
<feature type="signal peptide" evidence="1">
    <location>
        <begin position="1"/>
        <end position="16"/>
    </location>
</feature>
<keyword evidence="3" id="KW-1185">Reference proteome</keyword>
<accession>A0A1M7PG35</accession>
<evidence type="ECO:0000313" key="2">
    <source>
        <dbReference type="EMBL" id="SHN16002.1"/>
    </source>
</evidence>
<name>A0A1M7PG35_9BURK</name>
<sequence length="239" mass="25400">MLVKKLSLATLSLLFAACTSVPPPLSSDNLIASGFQRPAAPALVVMLPPQVAALDLQEGVALLKEQLRLQLSQAGYKVVALDQDSYNAIWRQEIAEVGGVFDPATGAMKQREYAQALGHLVQRVSAETKAAMVIRPQLVLRKAEVAGVSAAWDGQIRRLPAKGGGGDDVRGNGSTLGLSVGLNMFAASGELVLSTYGGAMLPYRVNFLTLQNEVRPDLFAEDKDLADGVALALEPFFKL</sequence>
<proteinExistence type="predicted"/>
<evidence type="ECO:0008006" key="4">
    <source>
        <dbReference type="Google" id="ProtNLM"/>
    </source>
</evidence>
<reference evidence="3" key="1">
    <citation type="submission" date="2016-11" db="EMBL/GenBank/DDBJ databases">
        <authorList>
            <person name="Varghese N."/>
            <person name="Submissions S."/>
        </authorList>
    </citation>
    <scope>NUCLEOTIDE SEQUENCE [LARGE SCALE GENOMIC DNA]</scope>
    <source>
        <strain evidence="3">Sac-22</strain>
    </source>
</reference>
<dbReference type="AlphaFoldDB" id="A0A1M7PG35"/>